<dbReference type="KEGG" id="rsi:Runsl_3479"/>
<protein>
    <submittedName>
        <fullName evidence="1">Uncharacterized protein</fullName>
    </submittedName>
</protein>
<gene>
    <name evidence="1" type="ordered locus">Runsl_3479</name>
</gene>
<dbReference type="EMBL" id="CP002859">
    <property type="protein sequence ID" value="AEI49843.1"/>
    <property type="molecule type" value="Genomic_DNA"/>
</dbReference>
<evidence type="ECO:0000313" key="1">
    <source>
        <dbReference type="EMBL" id="AEI49843.1"/>
    </source>
</evidence>
<sequence>MKITCQHCQRCFKHREAANAHTVIEKNTGTPLFSSLDDSVGVDICQVCHKPPILARIWRTLTKDKTVSEIIHTQESNRPEMAIAV</sequence>
<accession>A0A7U4E717</accession>
<dbReference type="Proteomes" id="UP000000493">
    <property type="component" value="Chromosome"/>
</dbReference>
<proteinExistence type="predicted"/>
<dbReference type="AlphaFoldDB" id="A0A7U4E717"/>
<organism evidence="1 2">
    <name type="scientific">Runella slithyformis (strain ATCC 29530 / DSM 19594 / LMG 11500 / NCIMB 11436 / LSU 4)</name>
    <dbReference type="NCBI Taxonomy" id="761193"/>
    <lineage>
        <taxon>Bacteria</taxon>
        <taxon>Pseudomonadati</taxon>
        <taxon>Bacteroidota</taxon>
        <taxon>Cytophagia</taxon>
        <taxon>Cytophagales</taxon>
        <taxon>Spirosomataceae</taxon>
        <taxon>Runella</taxon>
    </lineage>
</organism>
<evidence type="ECO:0000313" key="2">
    <source>
        <dbReference type="Proteomes" id="UP000000493"/>
    </source>
</evidence>
<keyword evidence="2" id="KW-1185">Reference proteome</keyword>
<name>A0A7U4E717_RUNSL</name>
<reference evidence="1 2" key="2">
    <citation type="journal article" date="2012" name="Stand. Genomic Sci.">
        <title>Complete genome sequence of the aquatic bacterium Runella slithyformis type strain (LSU 4(T)).</title>
        <authorList>
            <person name="Copeland A."/>
            <person name="Zhang X."/>
            <person name="Misra M."/>
            <person name="Lapidus A."/>
            <person name="Nolan M."/>
            <person name="Lucas S."/>
            <person name="Deshpande S."/>
            <person name="Cheng J.F."/>
            <person name="Tapia R."/>
            <person name="Goodwin L.A."/>
            <person name="Pitluck S."/>
            <person name="Liolios K."/>
            <person name="Pagani I."/>
            <person name="Ivanova N."/>
            <person name="Mikhailova N."/>
            <person name="Pati A."/>
            <person name="Chen A."/>
            <person name="Palaniappan K."/>
            <person name="Land M."/>
            <person name="Hauser L."/>
            <person name="Pan C."/>
            <person name="Jeffries C.D."/>
            <person name="Detter J.C."/>
            <person name="Brambilla E.M."/>
            <person name="Rohde M."/>
            <person name="Djao O.D."/>
            <person name="Goker M."/>
            <person name="Sikorski J."/>
            <person name="Tindall B.J."/>
            <person name="Woyke T."/>
            <person name="Bristow J."/>
            <person name="Eisen J.A."/>
            <person name="Markowitz V."/>
            <person name="Hugenholtz P."/>
            <person name="Kyrpides N.C."/>
            <person name="Klenk H.P."/>
            <person name="Mavromatis K."/>
        </authorList>
    </citation>
    <scope>NUCLEOTIDE SEQUENCE [LARGE SCALE GENOMIC DNA]</scope>
    <source>
        <strain evidence="2">ATCC 29530 / DSM 19594 / LMG 11500 / NCIMB 11436 / LSU 4</strain>
    </source>
</reference>
<reference evidence="2" key="1">
    <citation type="submission" date="2011-06" db="EMBL/GenBank/DDBJ databases">
        <title>The complete genome of chromosome of Runella slithyformis DSM 19594.</title>
        <authorList>
            <consortium name="US DOE Joint Genome Institute (JGI-PGF)"/>
            <person name="Lucas S."/>
            <person name="Han J."/>
            <person name="Lapidus A."/>
            <person name="Bruce D."/>
            <person name="Goodwin L."/>
            <person name="Pitluck S."/>
            <person name="Peters L."/>
            <person name="Kyrpides N."/>
            <person name="Mavromatis K."/>
            <person name="Ivanova N."/>
            <person name="Ovchinnikova G."/>
            <person name="Zhang X."/>
            <person name="Misra M."/>
            <person name="Detter J.C."/>
            <person name="Tapia R."/>
            <person name="Han C."/>
            <person name="Land M."/>
            <person name="Hauser L."/>
            <person name="Markowitz V."/>
            <person name="Cheng J.-F."/>
            <person name="Hugenholtz P."/>
            <person name="Woyke T."/>
            <person name="Wu D."/>
            <person name="Tindall B."/>
            <person name="Faehrich R."/>
            <person name="Brambilla E."/>
            <person name="Klenk H.-P."/>
            <person name="Eisen J.A."/>
        </authorList>
    </citation>
    <scope>NUCLEOTIDE SEQUENCE [LARGE SCALE GENOMIC DNA]</scope>
    <source>
        <strain evidence="2">ATCC 29530 / DSM 19594 / LMG 11500 / NCIMB 11436 / LSU 4</strain>
    </source>
</reference>